<evidence type="ECO:0000313" key="1">
    <source>
        <dbReference type="EMBL" id="AGB03568.1"/>
    </source>
</evidence>
<dbReference type="GeneID" id="14309968"/>
<dbReference type="Pfam" id="PF19620">
    <property type="entry name" value="DUF6125"/>
    <property type="match status" value="1"/>
</dbReference>
<gene>
    <name evidence="1" type="ordered locus">Metfor_2576</name>
</gene>
<dbReference type="EMBL" id="CP003167">
    <property type="protein sequence ID" value="AGB03568.1"/>
    <property type="molecule type" value="Genomic_DNA"/>
</dbReference>
<dbReference type="eggNOG" id="arCOG10401">
    <property type="taxonomic scope" value="Archaea"/>
</dbReference>
<evidence type="ECO:0008006" key="3">
    <source>
        <dbReference type="Google" id="ProtNLM"/>
    </source>
</evidence>
<name>L0HJT6_METFS</name>
<dbReference type="KEGG" id="mfo:Metfor_2576"/>
<dbReference type="HOGENOM" id="CLU_116203_0_0_2"/>
<keyword evidence="2" id="KW-1185">Reference proteome</keyword>
<dbReference type="OrthoDB" id="148014at2157"/>
<protein>
    <recommendedName>
        <fullName evidence="3">L-2-amino-thiazoline-4-carboxylic acid hydrolase</fullName>
    </recommendedName>
</protein>
<dbReference type="STRING" id="593750.Metfor_2576"/>
<proteinExistence type="predicted"/>
<reference evidence="1 2" key="2">
    <citation type="journal article" date="2014" name="Genome Announc.">
        <title>Complete Genome Sequence of Methanoregula formicica SMSPT, a Mesophilic Hydrogenotrophic Methanogen Isolated from a Methanogenic Upflow Anaerobic Sludge Blanket Reactor.</title>
        <authorList>
            <person name="Yamamoto K."/>
            <person name="Tamaki H."/>
            <person name="Cadillo-Quiroz H."/>
            <person name="Imachi H."/>
            <person name="Kyrpides N."/>
            <person name="Woyke T."/>
            <person name="Goodwin L."/>
            <person name="Zinder S.H."/>
            <person name="Kamagata Y."/>
            <person name="Liu W.T."/>
        </authorList>
    </citation>
    <scope>NUCLEOTIDE SEQUENCE [LARGE SCALE GENOMIC DNA]</scope>
    <source>
        <strain evidence="2">DSM 22288 / NBRC 105244 / SMSP</strain>
    </source>
</reference>
<sequence length="174" mass="20258">MDLAIFDQMTDAEKHQYLEFLLWHYRVVDAFWFINIADTYGQGIAEQLNEQVWGRVAGMAAKDIVRRFTITEKGLSGFVRALRHFPWAMIVGYEIEEKKDEVFISVPSCPTQEARLRRGQGEYVCREMHRAEFTSFAREIDPAIRVECLFAPPDPHPPDIFCKWRFTLDNGHGS</sequence>
<evidence type="ECO:0000313" key="2">
    <source>
        <dbReference type="Proteomes" id="UP000010824"/>
    </source>
</evidence>
<dbReference type="InParanoid" id="L0HJT6"/>
<organism evidence="1 2">
    <name type="scientific">Methanoregula formicica (strain DSM 22288 / NBRC 105244 / SMSP)</name>
    <dbReference type="NCBI Taxonomy" id="593750"/>
    <lineage>
        <taxon>Archaea</taxon>
        <taxon>Methanobacteriati</taxon>
        <taxon>Methanobacteriota</taxon>
        <taxon>Stenosarchaea group</taxon>
        <taxon>Methanomicrobia</taxon>
        <taxon>Methanomicrobiales</taxon>
        <taxon>Methanoregulaceae</taxon>
        <taxon>Methanoregula</taxon>
    </lineage>
</organism>
<reference evidence="2" key="1">
    <citation type="submission" date="2011-12" db="EMBL/GenBank/DDBJ databases">
        <title>Complete sequence of Methanoregula formicicum SMSP.</title>
        <authorList>
            <person name="Lucas S."/>
            <person name="Han J."/>
            <person name="Lapidus A."/>
            <person name="Cheng J.-F."/>
            <person name="Goodwin L."/>
            <person name="Pitluck S."/>
            <person name="Peters L."/>
            <person name="Ovchinnikova G."/>
            <person name="Teshima H."/>
            <person name="Detter J.C."/>
            <person name="Han C."/>
            <person name="Tapia R."/>
            <person name="Land M."/>
            <person name="Hauser L."/>
            <person name="Kyrpides N."/>
            <person name="Ivanova N."/>
            <person name="Pagani I."/>
            <person name="Imachi H."/>
            <person name="Tamaki H."/>
            <person name="Sekiguchi Y."/>
            <person name="Kamagata Y."/>
            <person name="Cadillo-Quiroz H."/>
            <person name="Zinder S."/>
            <person name="Liu W.-T."/>
            <person name="Woyke T."/>
        </authorList>
    </citation>
    <scope>NUCLEOTIDE SEQUENCE [LARGE SCALE GENOMIC DNA]</scope>
    <source>
        <strain evidence="2">DSM 22288 / NBRC 105244 / SMSP</strain>
    </source>
</reference>
<dbReference type="AlphaFoldDB" id="L0HJT6"/>
<accession>L0HJT6</accession>
<dbReference type="RefSeq" id="WP_015286530.1">
    <property type="nucleotide sequence ID" value="NC_019943.1"/>
</dbReference>
<dbReference type="Proteomes" id="UP000010824">
    <property type="component" value="Chromosome"/>
</dbReference>